<feature type="domain" description="GATA-type" evidence="13">
    <location>
        <begin position="304"/>
        <end position="358"/>
    </location>
</feature>
<keyword evidence="8" id="KW-0010">Activator</keyword>
<feature type="compositionally biased region" description="Polar residues" evidence="12">
    <location>
        <begin position="197"/>
        <end position="206"/>
    </location>
</feature>
<accession>A0A8K0C7G6</accession>
<dbReference type="GO" id="GO:0045944">
    <property type="term" value="P:positive regulation of transcription by RNA polymerase II"/>
    <property type="evidence" value="ECO:0007669"/>
    <property type="project" value="TreeGrafter"/>
</dbReference>
<feature type="region of interest" description="Disordered" evidence="12">
    <location>
        <begin position="403"/>
        <end position="435"/>
    </location>
</feature>
<dbReference type="GO" id="GO:0000978">
    <property type="term" value="F:RNA polymerase II cis-regulatory region sequence-specific DNA binding"/>
    <property type="evidence" value="ECO:0007669"/>
    <property type="project" value="TreeGrafter"/>
</dbReference>
<name>A0A8K0C7G6_IGNLU</name>
<dbReference type="PRINTS" id="PR00619">
    <property type="entry name" value="GATAZNFINGER"/>
</dbReference>
<evidence type="ECO:0000256" key="6">
    <source>
        <dbReference type="ARBA" id="ARBA00023015"/>
    </source>
</evidence>
<dbReference type="OrthoDB" id="515401at2759"/>
<dbReference type="InterPro" id="IPR013088">
    <property type="entry name" value="Znf_NHR/GATA"/>
</dbReference>
<reference evidence="14" key="1">
    <citation type="submission" date="2019-08" db="EMBL/GenBank/DDBJ databases">
        <title>The genome of the North American firefly Photinus pyralis.</title>
        <authorList>
            <consortium name="Photinus pyralis genome working group"/>
            <person name="Fallon T.R."/>
            <person name="Sander Lower S.E."/>
            <person name="Weng J.-K."/>
        </authorList>
    </citation>
    <scope>NUCLEOTIDE SEQUENCE</scope>
    <source>
        <strain evidence="14">TRF0915ILg1</strain>
        <tissue evidence="14">Whole body</tissue>
    </source>
</reference>
<dbReference type="AlphaFoldDB" id="A0A8K0C7G6"/>
<feature type="compositionally biased region" description="Polar residues" evidence="12">
    <location>
        <begin position="477"/>
        <end position="502"/>
    </location>
</feature>
<evidence type="ECO:0000256" key="11">
    <source>
        <dbReference type="PROSITE-ProRule" id="PRU00094"/>
    </source>
</evidence>
<dbReference type="SMART" id="SM00401">
    <property type="entry name" value="ZnF_GATA"/>
    <property type="match status" value="2"/>
</dbReference>
<comment type="subcellular location">
    <subcellularLocation>
        <location evidence="1">Nucleus</location>
    </subcellularLocation>
</comment>
<dbReference type="CDD" id="cd00202">
    <property type="entry name" value="ZnF_GATA"/>
    <property type="match status" value="2"/>
</dbReference>
<evidence type="ECO:0000256" key="7">
    <source>
        <dbReference type="ARBA" id="ARBA00023125"/>
    </source>
</evidence>
<dbReference type="FunFam" id="3.30.50.10:FF:000001">
    <property type="entry name" value="GATA transcription factor (GATAd)"/>
    <property type="match status" value="1"/>
</dbReference>
<keyword evidence="15" id="KW-1185">Reference proteome</keyword>
<dbReference type="GO" id="GO:0045165">
    <property type="term" value="P:cell fate commitment"/>
    <property type="evidence" value="ECO:0007669"/>
    <property type="project" value="TreeGrafter"/>
</dbReference>
<dbReference type="PANTHER" id="PTHR10071:SF337">
    <property type="entry name" value="GATA-BINDING FACTOR A"/>
    <property type="match status" value="1"/>
</dbReference>
<proteinExistence type="predicted"/>
<sequence>MATKPDYQRPYGVDGYVEEASQYSPASQQEGAVPSPHSRATTPMECLPYAAEPQQQDNYPTAMRADGDYVLFHRIDEVHLEEQGAQYLQLDSVQGVTSNSPNGSGTSSPGSPRRAAAFTHLNSIPPSEQGNLEGPQLTQLSNHISYSGTIDCATSGNISSPLYSRSVGTYSSGAMPFYSTGSPEMVSNPSPQLWTNSGVNTPSTLPLSDDYPKVSSSGSTGSPLPGFNRLSSFHANTPPHRAAPYTIPSSTAYSEWPYSSDSPGTLQYSLMQSQNNARNRPPPVPGLSAAASLSAMDARAAEFFTEGRECVNCGAIDTPLWRRDGTGHYLCNACGLYHKMNGMNRPLVKQPRRLSASRRVGLTCTNCHTSTTSLWRRNALGEPVCNACGLYYKLHGVNRPLAMKKDSIQTRKRKPKGSKDANGNGNLSNSLTAPTQSIKLEHNLPGIKLEQGALDNYGDLRNVTTMNHLHSSAVANNYPYSTTPSQRMSPYGSSQSSPQLNSYYEMLPQASPSPPSTTPSPNSPHIVNNNNNNTSKVIINGELNVDRPTVVSLSS</sequence>
<dbReference type="Gene3D" id="3.30.50.10">
    <property type="entry name" value="Erythroid Transcription Factor GATA-1, subunit A"/>
    <property type="match status" value="2"/>
</dbReference>
<evidence type="ECO:0000256" key="12">
    <source>
        <dbReference type="SAM" id="MobiDB-lite"/>
    </source>
</evidence>
<protein>
    <recommendedName>
        <fullName evidence="13">GATA-type domain-containing protein</fullName>
    </recommendedName>
</protein>
<dbReference type="PANTHER" id="PTHR10071">
    <property type="entry name" value="TRANSCRIPTION FACTOR GATA FAMILY MEMBER"/>
    <property type="match status" value="1"/>
</dbReference>
<keyword evidence="6" id="KW-0805">Transcription regulation</keyword>
<dbReference type="PROSITE" id="PS00344">
    <property type="entry name" value="GATA_ZN_FINGER_1"/>
    <property type="match status" value="2"/>
</dbReference>
<dbReference type="GO" id="GO:0000981">
    <property type="term" value="F:DNA-binding transcription factor activity, RNA polymerase II-specific"/>
    <property type="evidence" value="ECO:0007669"/>
    <property type="project" value="TreeGrafter"/>
</dbReference>
<feature type="region of interest" description="Disordered" evidence="12">
    <location>
        <begin position="197"/>
        <end position="235"/>
    </location>
</feature>
<evidence type="ECO:0000256" key="2">
    <source>
        <dbReference type="ARBA" id="ARBA00022723"/>
    </source>
</evidence>
<gene>
    <name evidence="14" type="ORF">ILUMI_25925</name>
</gene>
<evidence type="ECO:0000256" key="8">
    <source>
        <dbReference type="ARBA" id="ARBA00023159"/>
    </source>
</evidence>
<keyword evidence="3" id="KW-0677">Repeat</keyword>
<dbReference type="Pfam" id="PF00320">
    <property type="entry name" value="GATA"/>
    <property type="match status" value="2"/>
</dbReference>
<feature type="domain" description="GATA-type" evidence="13">
    <location>
        <begin position="358"/>
        <end position="411"/>
    </location>
</feature>
<dbReference type="GO" id="GO:0008270">
    <property type="term" value="F:zinc ion binding"/>
    <property type="evidence" value="ECO:0007669"/>
    <property type="project" value="UniProtKB-KW"/>
</dbReference>
<dbReference type="FunFam" id="3.30.50.10:FF:000032">
    <property type="entry name" value="Transcription factor GATA-3"/>
    <property type="match status" value="1"/>
</dbReference>
<keyword evidence="7" id="KW-0238">DNA-binding</keyword>
<feature type="compositionally biased region" description="Polar residues" evidence="12">
    <location>
        <begin position="421"/>
        <end position="435"/>
    </location>
</feature>
<keyword evidence="9" id="KW-0804">Transcription</keyword>
<keyword evidence="4 11" id="KW-0863">Zinc-finger</keyword>
<evidence type="ECO:0000256" key="4">
    <source>
        <dbReference type="ARBA" id="ARBA00022771"/>
    </source>
</evidence>
<dbReference type="InterPro" id="IPR000679">
    <property type="entry name" value="Znf_GATA"/>
</dbReference>
<comment type="caution">
    <text evidence="14">The sequence shown here is derived from an EMBL/GenBank/DDBJ whole genome shotgun (WGS) entry which is preliminary data.</text>
</comment>
<evidence type="ECO:0000259" key="13">
    <source>
        <dbReference type="PROSITE" id="PS50114"/>
    </source>
</evidence>
<evidence type="ECO:0000256" key="5">
    <source>
        <dbReference type="ARBA" id="ARBA00022833"/>
    </source>
</evidence>
<keyword evidence="5" id="KW-0862">Zinc</keyword>
<keyword evidence="2" id="KW-0479">Metal-binding</keyword>
<keyword evidence="10" id="KW-0539">Nucleus</keyword>
<dbReference type="Proteomes" id="UP000801492">
    <property type="component" value="Unassembled WGS sequence"/>
</dbReference>
<evidence type="ECO:0000256" key="9">
    <source>
        <dbReference type="ARBA" id="ARBA00023163"/>
    </source>
</evidence>
<feature type="compositionally biased region" description="Polar residues" evidence="12">
    <location>
        <begin position="21"/>
        <end position="30"/>
    </location>
</feature>
<evidence type="ECO:0000313" key="14">
    <source>
        <dbReference type="EMBL" id="KAF2880247.1"/>
    </source>
</evidence>
<feature type="compositionally biased region" description="Pro residues" evidence="12">
    <location>
        <begin position="511"/>
        <end position="522"/>
    </location>
</feature>
<feature type="region of interest" description="Disordered" evidence="12">
    <location>
        <begin position="94"/>
        <end position="114"/>
    </location>
</feature>
<dbReference type="InterPro" id="IPR039355">
    <property type="entry name" value="Transcription_factor_GATA"/>
</dbReference>
<evidence type="ECO:0000256" key="1">
    <source>
        <dbReference type="ARBA" id="ARBA00004123"/>
    </source>
</evidence>
<evidence type="ECO:0000256" key="10">
    <source>
        <dbReference type="ARBA" id="ARBA00023242"/>
    </source>
</evidence>
<feature type="region of interest" description="Disordered" evidence="12">
    <location>
        <begin position="1"/>
        <end position="44"/>
    </location>
</feature>
<evidence type="ECO:0000313" key="15">
    <source>
        <dbReference type="Proteomes" id="UP000801492"/>
    </source>
</evidence>
<evidence type="ECO:0000256" key="3">
    <source>
        <dbReference type="ARBA" id="ARBA00022737"/>
    </source>
</evidence>
<feature type="region of interest" description="Disordered" evidence="12">
    <location>
        <begin position="477"/>
        <end position="534"/>
    </location>
</feature>
<dbReference type="SUPFAM" id="SSF57716">
    <property type="entry name" value="Glucocorticoid receptor-like (DNA-binding domain)"/>
    <property type="match status" value="2"/>
</dbReference>
<dbReference type="EMBL" id="VTPC01090996">
    <property type="protein sequence ID" value="KAF2880247.1"/>
    <property type="molecule type" value="Genomic_DNA"/>
</dbReference>
<organism evidence="14 15">
    <name type="scientific">Ignelater luminosus</name>
    <name type="common">Cucubano</name>
    <name type="synonym">Pyrophorus luminosus</name>
    <dbReference type="NCBI Taxonomy" id="2038154"/>
    <lineage>
        <taxon>Eukaryota</taxon>
        <taxon>Metazoa</taxon>
        <taxon>Ecdysozoa</taxon>
        <taxon>Arthropoda</taxon>
        <taxon>Hexapoda</taxon>
        <taxon>Insecta</taxon>
        <taxon>Pterygota</taxon>
        <taxon>Neoptera</taxon>
        <taxon>Endopterygota</taxon>
        <taxon>Coleoptera</taxon>
        <taxon>Polyphaga</taxon>
        <taxon>Elateriformia</taxon>
        <taxon>Elateroidea</taxon>
        <taxon>Elateridae</taxon>
        <taxon>Agrypninae</taxon>
        <taxon>Pyrophorini</taxon>
        <taxon>Ignelater</taxon>
    </lineage>
</organism>
<feature type="compositionally biased region" description="Low complexity" evidence="12">
    <location>
        <begin position="523"/>
        <end position="534"/>
    </location>
</feature>
<dbReference type="GO" id="GO:0005634">
    <property type="term" value="C:nucleus"/>
    <property type="evidence" value="ECO:0007669"/>
    <property type="project" value="UniProtKB-SubCell"/>
</dbReference>
<dbReference type="GO" id="GO:0000122">
    <property type="term" value="P:negative regulation of transcription by RNA polymerase II"/>
    <property type="evidence" value="ECO:0007669"/>
    <property type="project" value="TreeGrafter"/>
</dbReference>
<feature type="compositionally biased region" description="Low complexity" evidence="12">
    <location>
        <begin position="97"/>
        <end position="112"/>
    </location>
</feature>
<dbReference type="PROSITE" id="PS50114">
    <property type="entry name" value="GATA_ZN_FINGER_2"/>
    <property type="match status" value="2"/>
</dbReference>